<evidence type="ECO:0000313" key="2">
    <source>
        <dbReference type="Proteomes" id="UP000814140"/>
    </source>
</evidence>
<evidence type="ECO:0000313" key="1">
    <source>
        <dbReference type="EMBL" id="KAI0059636.1"/>
    </source>
</evidence>
<comment type="caution">
    <text evidence="1">The sequence shown here is derived from an EMBL/GenBank/DDBJ whole genome shotgun (WGS) entry which is preliminary data.</text>
</comment>
<proteinExistence type="predicted"/>
<protein>
    <submittedName>
        <fullName evidence="1">Acetyl-CoA synthetase-like protein</fullName>
    </submittedName>
</protein>
<reference evidence="1" key="1">
    <citation type="submission" date="2021-03" db="EMBL/GenBank/DDBJ databases">
        <authorList>
            <consortium name="DOE Joint Genome Institute"/>
            <person name="Ahrendt S."/>
            <person name="Looney B.P."/>
            <person name="Miyauchi S."/>
            <person name="Morin E."/>
            <person name="Drula E."/>
            <person name="Courty P.E."/>
            <person name="Chicoki N."/>
            <person name="Fauchery L."/>
            <person name="Kohler A."/>
            <person name="Kuo A."/>
            <person name="Labutti K."/>
            <person name="Pangilinan J."/>
            <person name="Lipzen A."/>
            <person name="Riley R."/>
            <person name="Andreopoulos W."/>
            <person name="He G."/>
            <person name="Johnson J."/>
            <person name="Barry K.W."/>
            <person name="Grigoriev I.V."/>
            <person name="Nagy L."/>
            <person name="Hibbett D."/>
            <person name="Henrissat B."/>
            <person name="Matheny P.B."/>
            <person name="Labbe J."/>
            <person name="Martin F."/>
        </authorList>
    </citation>
    <scope>NUCLEOTIDE SEQUENCE</scope>
    <source>
        <strain evidence="1">HHB10654</strain>
    </source>
</reference>
<name>A0ACB8SUS5_9AGAM</name>
<dbReference type="EMBL" id="MU277225">
    <property type="protein sequence ID" value="KAI0059636.1"/>
    <property type="molecule type" value="Genomic_DNA"/>
</dbReference>
<accession>A0ACB8SUS5</accession>
<keyword evidence="2" id="KW-1185">Reference proteome</keyword>
<gene>
    <name evidence="1" type="ORF">BV25DRAFT_1918416</name>
</gene>
<reference evidence="1" key="2">
    <citation type="journal article" date="2022" name="New Phytol.">
        <title>Evolutionary transition to the ectomycorrhizal habit in the genomes of a hyperdiverse lineage of mushroom-forming fungi.</title>
        <authorList>
            <person name="Looney B."/>
            <person name="Miyauchi S."/>
            <person name="Morin E."/>
            <person name="Drula E."/>
            <person name="Courty P.E."/>
            <person name="Kohler A."/>
            <person name="Kuo A."/>
            <person name="LaButti K."/>
            <person name="Pangilinan J."/>
            <person name="Lipzen A."/>
            <person name="Riley R."/>
            <person name="Andreopoulos W."/>
            <person name="He G."/>
            <person name="Johnson J."/>
            <person name="Nolan M."/>
            <person name="Tritt A."/>
            <person name="Barry K.W."/>
            <person name="Grigoriev I.V."/>
            <person name="Nagy L.G."/>
            <person name="Hibbett D."/>
            <person name="Henrissat B."/>
            <person name="Matheny P.B."/>
            <person name="Labbe J."/>
            <person name="Martin F.M."/>
        </authorList>
    </citation>
    <scope>NUCLEOTIDE SEQUENCE</scope>
    <source>
        <strain evidence="1">HHB10654</strain>
    </source>
</reference>
<dbReference type="Proteomes" id="UP000814140">
    <property type="component" value="Unassembled WGS sequence"/>
</dbReference>
<sequence>MPHLKSLYPPIPEPPVVNCYDFVFDRPDVKSWPDYTLHIDGVTGEKRRFRDFCERVADCATALSAPQALGGLGLHAGGPSPEFVGILSNNSLEFPVVVMSLLKIAVPIAFFPSLLTEGEVTALLRLSRLSWLFVSPQLYPLARAAADQIGLADDRIIVLQGHVPGRQSVQDLVQNVRARNIARVATQPVQRDTLAYMVFSSGTSGLPKGVMISHCNVIASMLQPMVAMQEMAKFYQPASLDTPEKIPIHLAFLPFYHSMGLHSAILMTFLRPQTILILPKWNPGHFIQVMLTQVAIYKISHLGVVPSLIQTVMSSPQLVDVALDNVVYVASGAAYLPPELRDKFAARADRALIMEGFGMSECTLSALMLPFPGSFGGTVERVRGMTGILLPGLEARIVREDGSEADFDEAGELWLRGHNVALGYWNNVQATRETFLPDGWLRTGDGFKADRAGRFYYVDRLKARLSLASTLLWIG</sequence>
<organism evidence="1 2">
    <name type="scientific">Artomyces pyxidatus</name>
    <dbReference type="NCBI Taxonomy" id="48021"/>
    <lineage>
        <taxon>Eukaryota</taxon>
        <taxon>Fungi</taxon>
        <taxon>Dikarya</taxon>
        <taxon>Basidiomycota</taxon>
        <taxon>Agaricomycotina</taxon>
        <taxon>Agaricomycetes</taxon>
        <taxon>Russulales</taxon>
        <taxon>Auriscalpiaceae</taxon>
        <taxon>Artomyces</taxon>
    </lineage>
</organism>